<evidence type="ECO:0000313" key="13">
    <source>
        <dbReference type="Proteomes" id="UP001523230"/>
    </source>
</evidence>
<evidence type="ECO:0000259" key="9">
    <source>
        <dbReference type="Pfam" id="PF04561"/>
    </source>
</evidence>
<protein>
    <recommendedName>
        <fullName evidence="1">DNA-directed RNA polymerase</fullName>
        <ecNumber evidence="1">2.7.7.6</ecNumber>
    </recommendedName>
</protein>
<evidence type="ECO:0000256" key="4">
    <source>
        <dbReference type="ARBA" id="ARBA00022695"/>
    </source>
</evidence>
<dbReference type="GO" id="GO:0003899">
    <property type="term" value="F:DNA-directed RNA polymerase activity"/>
    <property type="evidence" value="ECO:0007669"/>
    <property type="project" value="UniProtKB-EC"/>
</dbReference>
<evidence type="ECO:0000256" key="3">
    <source>
        <dbReference type="ARBA" id="ARBA00022679"/>
    </source>
</evidence>
<evidence type="ECO:0000256" key="7">
    <source>
        <dbReference type="ARBA" id="ARBA00048552"/>
    </source>
</evidence>
<keyword evidence="4 12" id="KW-0548">Nucleotidyltransferase</keyword>
<dbReference type="Gene3D" id="3.90.1100.10">
    <property type="match status" value="2"/>
</dbReference>
<dbReference type="EC" id="2.7.7.6" evidence="1"/>
<dbReference type="PANTHER" id="PTHR20856">
    <property type="entry name" value="DNA-DIRECTED RNA POLYMERASE I SUBUNIT 2"/>
    <property type="match status" value="1"/>
</dbReference>
<organism evidence="12 13">
    <name type="scientific">Methanoculleus oceani</name>
    <dbReference type="NCBI Taxonomy" id="2184756"/>
    <lineage>
        <taxon>Archaea</taxon>
        <taxon>Methanobacteriati</taxon>
        <taxon>Methanobacteriota</taxon>
        <taxon>Stenosarchaea group</taxon>
        <taxon>Methanomicrobia</taxon>
        <taxon>Methanomicrobiales</taxon>
        <taxon>Methanomicrobiaceae</taxon>
        <taxon>Methanoculleus</taxon>
    </lineage>
</organism>
<evidence type="ECO:0000256" key="1">
    <source>
        <dbReference type="ARBA" id="ARBA00012418"/>
    </source>
</evidence>
<comment type="subunit">
    <text evidence="6">Part of the RNA polymerase complex.</text>
</comment>
<dbReference type="InterPro" id="IPR037034">
    <property type="entry name" value="RNA_pol_Rpb2_2_sf"/>
</dbReference>
<evidence type="ECO:0000256" key="6">
    <source>
        <dbReference type="ARBA" id="ARBA00025838"/>
    </source>
</evidence>
<dbReference type="Gene3D" id="3.90.1110.10">
    <property type="entry name" value="RNA polymerase Rpb2, domain 2"/>
    <property type="match status" value="1"/>
</dbReference>
<name>A0ABD4TD38_9EURY</name>
<evidence type="ECO:0000259" key="11">
    <source>
        <dbReference type="Pfam" id="PF04565"/>
    </source>
</evidence>
<dbReference type="EMBL" id="QFDM01000001">
    <property type="protein sequence ID" value="MCM2465302.1"/>
    <property type="molecule type" value="Genomic_DNA"/>
</dbReference>
<dbReference type="Pfam" id="PF04561">
    <property type="entry name" value="RNA_pol_Rpb2_2"/>
    <property type="match status" value="1"/>
</dbReference>
<feature type="domain" description="RNA polymerase Rpb2" evidence="9">
    <location>
        <begin position="169"/>
        <end position="360"/>
    </location>
</feature>
<dbReference type="InterPro" id="IPR015712">
    <property type="entry name" value="DNA-dir_RNA_pol_su2"/>
</dbReference>
<keyword evidence="3 12" id="KW-0808">Transferase</keyword>
<dbReference type="GO" id="GO:0000428">
    <property type="term" value="C:DNA-directed RNA polymerase complex"/>
    <property type="evidence" value="ECO:0007669"/>
    <property type="project" value="UniProtKB-KW"/>
</dbReference>
<dbReference type="SUPFAM" id="SSF64484">
    <property type="entry name" value="beta and beta-prime subunits of DNA dependent RNA-polymerase"/>
    <property type="match status" value="1"/>
</dbReference>
<keyword evidence="5" id="KW-0804">Transcription</keyword>
<comment type="catalytic activity">
    <reaction evidence="7">
        <text>RNA(n) + a ribonucleoside 5'-triphosphate = RNA(n+1) + diphosphate</text>
        <dbReference type="Rhea" id="RHEA:21248"/>
        <dbReference type="Rhea" id="RHEA-COMP:14527"/>
        <dbReference type="Rhea" id="RHEA-COMP:17342"/>
        <dbReference type="ChEBI" id="CHEBI:33019"/>
        <dbReference type="ChEBI" id="CHEBI:61557"/>
        <dbReference type="ChEBI" id="CHEBI:140395"/>
        <dbReference type="EC" id="2.7.7.6"/>
    </reaction>
</comment>
<keyword evidence="13" id="KW-1185">Reference proteome</keyword>
<evidence type="ECO:0000256" key="5">
    <source>
        <dbReference type="ARBA" id="ARBA00023163"/>
    </source>
</evidence>
<feature type="domain" description="RNA polymerase Rpb2" evidence="11">
    <location>
        <begin position="428"/>
        <end position="492"/>
    </location>
</feature>
<reference evidence="12 13" key="1">
    <citation type="submission" date="2018-05" db="EMBL/GenBank/DDBJ databases">
        <title>Isolation and characterization of genus Methanoculleus species and their viruses from deep sea marine sediment offshore southwestern Taiwan.</title>
        <authorList>
            <person name="Wei W.-H."/>
            <person name="Chen W.-C."/>
            <person name="Lai M.-C."/>
            <person name="Chen S.-C."/>
        </authorList>
    </citation>
    <scope>NUCLEOTIDE SEQUENCE [LARGE SCALE GENOMIC DNA]</scope>
    <source>
        <strain evidence="12 13">CWC-02</strain>
    </source>
</reference>
<feature type="domain" description="RNA polymerase beta subunit protrusion" evidence="10">
    <location>
        <begin position="18"/>
        <end position="407"/>
    </location>
</feature>
<dbReference type="Pfam" id="PF04565">
    <property type="entry name" value="RNA_pol_Rpb2_3"/>
    <property type="match status" value="1"/>
</dbReference>
<dbReference type="InterPro" id="IPR007644">
    <property type="entry name" value="RNA_pol_bsu_protrusion"/>
</dbReference>
<keyword evidence="2 12" id="KW-0240">DNA-directed RNA polymerase</keyword>
<proteinExistence type="inferred from homology"/>
<dbReference type="InterPro" id="IPR007645">
    <property type="entry name" value="RNA_pol_Rpb2_3"/>
</dbReference>
<evidence type="ECO:0000259" key="10">
    <source>
        <dbReference type="Pfam" id="PF04563"/>
    </source>
</evidence>
<dbReference type="RefSeq" id="WP_250986952.1">
    <property type="nucleotide sequence ID" value="NZ_QFDM01000001.1"/>
</dbReference>
<evidence type="ECO:0000256" key="2">
    <source>
        <dbReference type="ARBA" id="ARBA00022478"/>
    </source>
</evidence>
<evidence type="ECO:0000256" key="8">
    <source>
        <dbReference type="RuleBase" id="RU000434"/>
    </source>
</evidence>
<dbReference type="AlphaFoldDB" id="A0ABD4TD38"/>
<dbReference type="Pfam" id="PF04563">
    <property type="entry name" value="RNA_pol_Rpb2_1"/>
    <property type="match status" value="1"/>
</dbReference>
<dbReference type="Proteomes" id="UP001523230">
    <property type="component" value="Unassembled WGS sequence"/>
</dbReference>
<gene>
    <name evidence="12" type="ORF">DIC75_03055</name>
</gene>
<sequence>MLDRSVLSRAYFSREHVARHQLDSYNNFLLYNLQKVVDEQRIIETDIETRGKGKEAVWVELGKIEVKKPRVREADGSQSELFPSEARLRNLTYAAPIQLEMTLVQGEEPQDPIVTIIGQLPVMVGSAACNLYNMSDAERTEHGEDPLDPGGYFIVNGTERVLMTLEDLASNKIMTEFTERYNERIYVAKVFSQYRGYRALVIVERNRKNLLEVSFPSVAGHLRFVDLMRALGLQGDHDIVEAVSTDEEILTFMMQNLEESECDTVDDGVMYVGKKLAPNQTRDYQRKRAEFVLDNYLLPHLNYLMPIGLKEEDPAYRSTVEGVRLAKAHFLGRMAEACFDLVLDRRRIDDKDHYANKRLKLAGDLMEDLFRISLNRLTRDVKYQLERASMRHRDLSIGTAVRADVLTERLLHPLATGNWVGGRTGVSQLLDRVDHMAVLSHLRRVISPLSRSQPHFEARDLHPTQWGRICPSETPEGPNCGLVKNFAQMVEISKGVINEEEVKNILYDMGVIALRRETA</sequence>
<accession>A0ABD4TD38</accession>
<comment type="similarity">
    <text evidence="8">Belongs to the RNA polymerase beta chain family.</text>
</comment>
<comment type="caution">
    <text evidence="12">The sequence shown here is derived from an EMBL/GenBank/DDBJ whole genome shotgun (WGS) entry which is preliminary data.</text>
</comment>
<dbReference type="InterPro" id="IPR007642">
    <property type="entry name" value="RNA_pol_Rpb2_2"/>
</dbReference>
<evidence type="ECO:0000313" key="12">
    <source>
        <dbReference type="EMBL" id="MCM2465302.1"/>
    </source>
</evidence>
<dbReference type="NCBIfam" id="NF007175">
    <property type="entry name" value="PRK09606.1"/>
    <property type="match status" value="1"/>
</dbReference>